<dbReference type="AlphaFoldDB" id="A0AAV5TCJ7"/>
<name>A0AAV5TCJ7_9BILA</name>
<evidence type="ECO:0000313" key="2">
    <source>
        <dbReference type="Proteomes" id="UP001432027"/>
    </source>
</evidence>
<sequence>MLFLSLNSTRIRCKNKRKRAAKKLSSSIISTYPHHPIYPFRHSMDQIHRSACINPLLYLSIHLHFLSRHALMSILPLAFQHFACSM</sequence>
<accession>A0AAV5TCJ7</accession>
<protein>
    <recommendedName>
        <fullName evidence="3">G protein-coupled receptor</fullName>
    </recommendedName>
</protein>
<gene>
    <name evidence="1" type="ORF">PENTCL1PPCAC_12698</name>
</gene>
<feature type="non-terminal residue" evidence="1">
    <location>
        <position position="86"/>
    </location>
</feature>
<evidence type="ECO:0000313" key="1">
    <source>
        <dbReference type="EMBL" id="GMS90523.1"/>
    </source>
</evidence>
<reference evidence="1" key="1">
    <citation type="submission" date="2023-10" db="EMBL/GenBank/DDBJ databases">
        <title>Genome assembly of Pristionchus species.</title>
        <authorList>
            <person name="Yoshida K."/>
            <person name="Sommer R.J."/>
        </authorList>
    </citation>
    <scope>NUCLEOTIDE SEQUENCE</scope>
    <source>
        <strain evidence="1">RS0144</strain>
    </source>
</reference>
<keyword evidence="2" id="KW-1185">Reference proteome</keyword>
<evidence type="ECO:0008006" key="3">
    <source>
        <dbReference type="Google" id="ProtNLM"/>
    </source>
</evidence>
<proteinExistence type="predicted"/>
<organism evidence="1 2">
    <name type="scientific">Pristionchus entomophagus</name>
    <dbReference type="NCBI Taxonomy" id="358040"/>
    <lineage>
        <taxon>Eukaryota</taxon>
        <taxon>Metazoa</taxon>
        <taxon>Ecdysozoa</taxon>
        <taxon>Nematoda</taxon>
        <taxon>Chromadorea</taxon>
        <taxon>Rhabditida</taxon>
        <taxon>Rhabditina</taxon>
        <taxon>Diplogasteromorpha</taxon>
        <taxon>Diplogasteroidea</taxon>
        <taxon>Neodiplogasteridae</taxon>
        <taxon>Pristionchus</taxon>
    </lineage>
</organism>
<comment type="caution">
    <text evidence="1">The sequence shown here is derived from an EMBL/GenBank/DDBJ whole genome shotgun (WGS) entry which is preliminary data.</text>
</comment>
<dbReference type="EMBL" id="BTSX01000003">
    <property type="protein sequence ID" value="GMS90523.1"/>
    <property type="molecule type" value="Genomic_DNA"/>
</dbReference>
<dbReference type="Proteomes" id="UP001432027">
    <property type="component" value="Unassembled WGS sequence"/>
</dbReference>